<accession>A0A433DLK2</accession>
<dbReference type="InterPro" id="IPR007019">
    <property type="entry name" value="SURF6"/>
</dbReference>
<dbReference type="PANTHER" id="PTHR14369:SF0">
    <property type="entry name" value="SURFEIT LOCUS PROTEIN 6"/>
    <property type="match status" value="1"/>
</dbReference>
<feature type="region of interest" description="Disordered" evidence="4">
    <location>
        <begin position="124"/>
        <end position="168"/>
    </location>
</feature>
<feature type="region of interest" description="Disordered" evidence="4">
    <location>
        <begin position="192"/>
        <end position="263"/>
    </location>
</feature>
<dbReference type="OrthoDB" id="444809at2759"/>
<evidence type="ECO:0000259" key="5">
    <source>
        <dbReference type="Pfam" id="PF04935"/>
    </source>
</evidence>
<feature type="domain" description="Ribosomal RNA-processing protein 14/surfeit locus protein 6 C-terminal" evidence="5">
    <location>
        <begin position="54"/>
        <end position="242"/>
    </location>
</feature>
<feature type="compositionally biased region" description="Low complexity" evidence="4">
    <location>
        <begin position="89"/>
        <end position="100"/>
    </location>
</feature>
<feature type="compositionally biased region" description="Basic and acidic residues" evidence="4">
    <location>
        <begin position="142"/>
        <end position="168"/>
    </location>
</feature>
<name>A0A433DLK2_9FUNG</name>
<proteinExistence type="inferred from homology"/>
<reference evidence="6 7" key="1">
    <citation type="journal article" date="2018" name="New Phytol.">
        <title>Phylogenomics of Endogonaceae and evolution of mycorrhizas within Mucoromycota.</title>
        <authorList>
            <person name="Chang Y."/>
            <person name="Desiro A."/>
            <person name="Na H."/>
            <person name="Sandor L."/>
            <person name="Lipzen A."/>
            <person name="Clum A."/>
            <person name="Barry K."/>
            <person name="Grigoriev I.V."/>
            <person name="Martin F.M."/>
            <person name="Stajich J.E."/>
            <person name="Smith M.E."/>
            <person name="Bonito G."/>
            <person name="Spatafora J.W."/>
        </authorList>
    </citation>
    <scope>NUCLEOTIDE SEQUENCE [LARGE SCALE GENOMIC DNA]</scope>
    <source>
        <strain evidence="6 7">GMNB39</strain>
    </source>
</reference>
<comment type="similarity">
    <text evidence="2">Belongs to the SURF6 family.</text>
</comment>
<keyword evidence="7" id="KW-1185">Reference proteome</keyword>
<evidence type="ECO:0000256" key="3">
    <source>
        <dbReference type="ARBA" id="ARBA00023242"/>
    </source>
</evidence>
<evidence type="ECO:0000313" key="7">
    <source>
        <dbReference type="Proteomes" id="UP000268093"/>
    </source>
</evidence>
<evidence type="ECO:0000313" key="6">
    <source>
        <dbReference type="EMBL" id="RUP51687.1"/>
    </source>
</evidence>
<dbReference type="Proteomes" id="UP000268093">
    <property type="component" value="Unassembled WGS sequence"/>
</dbReference>
<dbReference type="GO" id="GO:0003723">
    <property type="term" value="F:RNA binding"/>
    <property type="evidence" value="ECO:0007669"/>
    <property type="project" value="TreeGrafter"/>
</dbReference>
<feature type="region of interest" description="Disordered" evidence="4">
    <location>
        <begin position="34"/>
        <end position="112"/>
    </location>
</feature>
<dbReference type="GO" id="GO:0042274">
    <property type="term" value="P:ribosomal small subunit biogenesis"/>
    <property type="evidence" value="ECO:0007669"/>
    <property type="project" value="TreeGrafter"/>
</dbReference>
<dbReference type="InterPro" id="IPR029190">
    <property type="entry name" value="Rrp14/SURF6_C"/>
</dbReference>
<dbReference type="EMBL" id="RBNI01000546">
    <property type="protein sequence ID" value="RUP51687.1"/>
    <property type="molecule type" value="Genomic_DNA"/>
</dbReference>
<organism evidence="6 7">
    <name type="scientific">Jimgerdemannia flammicorona</name>
    <dbReference type="NCBI Taxonomy" id="994334"/>
    <lineage>
        <taxon>Eukaryota</taxon>
        <taxon>Fungi</taxon>
        <taxon>Fungi incertae sedis</taxon>
        <taxon>Mucoromycota</taxon>
        <taxon>Mucoromycotina</taxon>
        <taxon>Endogonomycetes</taxon>
        <taxon>Endogonales</taxon>
        <taxon>Endogonaceae</taxon>
        <taxon>Jimgerdemannia</taxon>
    </lineage>
</organism>
<dbReference type="Pfam" id="PF04935">
    <property type="entry name" value="SURF6"/>
    <property type="match status" value="1"/>
</dbReference>
<evidence type="ECO:0000256" key="4">
    <source>
        <dbReference type="SAM" id="MobiDB-lite"/>
    </source>
</evidence>
<keyword evidence="3" id="KW-0539">Nucleus</keyword>
<feature type="compositionally biased region" description="Basic and acidic residues" evidence="4">
    <location>
        <begin position="192"/>
        <end position="215"/>
    </location>
</feature>
<gene>
    <name evidence="6" type="ORF">BC936DRAFT_146641</name>
</gene>
<sequence length="263" mass="29565">MTPPAAPTNLATKPMESANITDLHLRLQHRIAELRAKRHASSGDAASKAPSRDAILEMRLKHKEKRKQMKEKRKQKEKHARVQSEEIVKGAAGAAQQHKANGVTGPSPASIKEDGEVRFSKVEMGEAVQKKKGPTDAKGQLKKAEAKMEKMEKLKAENKEKAETLAEKETWKKALAMASGEKVRDDVKLLKKTVKREEKIKKRSEKAWTERKDTVQKQQAHKQKKRQDNIQARIEQKKDKGGKGKKPKARPGFEGGKPKKSKK</sequence>
<dbReference type="AlphaFoldDB" id="A0A433DLK2"/>
<protein>
    <submittedName>
        <fullName evidence="6">Surfeit locus protein 6-domain-containing protein</fullName>
    </submittedName>
</protein>
<evidence type="ECO:0000256" key="1">
    <source>
        <dbReference type="ARBA" id="ARBA00004123"/>
    </source>
</evidence>
<dbReference type="GO" id="GO:0005730">
    <property type="term" value="C:nucleolus"/>
    <property type="evidence" value="ECO:0007669"/>
    <property type="project" value="TreeGrafter"/>
</dbReference>
<comment type="subcellular location">
    <subcellularLocation>
        <location evidence="1">Nucleus</location>
    </subcellularLocation>
</comment>
<dbReference type="GO" id="GO:0042273">
    <property type="term" value="P:ribosomal large subunit biogenesis"/>
    <property type="evidence" value="ECO:0007669"/>
    <property type="project" value="TreeGrafter"/>
</dbReference>
<dbReference type="PANTHER" id="PTHR14369">
    <property type="entry name" value="SURFEIT LOCUS PROTEIN 6"/>
    <property type="match status" value="1"/>
</dbReference>
<feature type="compositionally biased region" description="Basic and acidic residues" evidence="4">
    <location>
        <begin position="50"/>
        <end position="59"/>
    </location>
</feature>
<evidence type="ECO:0000256" key="2">
    <source>
        <dbReference type="ARBA" id="ARBA00005904"/>
    </source>
</evidence>
<comment type="caution">
    <text evidence="6">The sequence shown here is derived from an EMBL/GenBank/DDBJ whole genome shotgun (WGS) entry which is preliminary data.</text>
</comment>
<dbReference type="GO" id="GO:0003677">
    <property type="term" value="F:DNA binding"/>
    <property type="evidence" value="ECO:0007669"/>
    <property type="project" value="TreeGrafter"/>
</dbReference>
<feature type="compositionally biased region" description="Basic residues" evidence="4">
    <location>
        <begin position="60"/>
        <end position="79"/>
    </location>
</feature>